<gene>
    <name evidence="1" type="ORF">MTR65_11005</name>
</gene>
<accession>A0ABT0ADD2</accession>
<dbReference type="InterPro" id="IPR018684">
    <property type="entry name" value="DUF2171"/>
</dbReference>
<dbReference type="EMBL" id="JALHAT010000016">
    <property type="protein sequence ID" value="MCJ1961213.1"/>
    <property type="molecule type" value="Genomic_DNA"/>
</dbReference>
<keyword evidence="2" id="KW-1185">Reference proteome</keyword>
<protein>
    <submittedName>
        <fullName evidence="1">DUF2171 domain-containing protein</fullName>
    </submittedName>
</protein>
<dbReference type="RefSeq" id="WP_039388902.1">
    <property type="nucleotide sequence ID" value="NZ_JALHAT010000016.1"/>
</dbReference>
<reference evidence="1" key="1">
    <citation type="submission" date="2022-03" db="EMBL/GenBank/DDBJ databases">
        <title>Identification of a novel bacterium isolated from mangrove sediments.</title>
        <authorList>
            <person name="Pan X."/>
        </authorList>
    </citation>
    <scope>NUCLEOTIDE SEQUENCE</scope>
    <source>
        <strain evidence="1">B2637</strain>
    </source>
</reference>
<dbReference type="Pfam" id="PF09939">
    <property type="entry name" value="DUF2171"/>
    <property type="match status" value="1"/>
</dbReference>
<organism evidence="1 2">
    <name type="scientific">Novosphingobium mangrovi</name>
    <name type="common">ex Hu et al. 2023</name>
    <dbReference type="NCBI Taxonomy" id="2930094"/>
    <lineage>
        <taxon>Bacteria</taxon>
        <taxon>Pseudomonadati</taxon>
        <taxon>Pseudomonadota</taxon>
        <taxon>Alphaproteobacteria</taxon>
        <taxon>Sphingomonadales</taxon>
        <taxon>Sphingomonadaceae</taxon>
        <taxon>Novosphingobium</taxon>
    </lineage>
</organism>
<proteinExistence type="predicted"/>
<dbReference type="Proteomes" id="UP001162802">
    <property type="component" value="Unassembled WGS sequence"/>
</dbReference>
<comment type="caution">
    <text evidence="1">The sequence shown here is derived from an EMBL/GenBank/DDBJ whole genome shotgun (WGS) entry which is preliminary data.</text>
</comment>
<sequence>MTTTASRPRAAEGTFWTTSLGTIHKDMKVIDAEGTCLGRVSEVKGDEVMLAGDGGHSFIALSQIDGVGEEGVLLSDRGDITFGMPSST</sequence>
<evidence type="ECO:0000313" key="2">
    <source>
        <dbReference type="Proteomes" id="UP001162802"/>
    </source>
</evidence>
<evidence type="ECO:0000313" key="1">
    <source>
        <dbReference type="EMBL" id="MCJ1961213.1"/>
    </source>
</evidence>
<name>A0ABT0ADD2_9SPHN</name>